<proteinExistence type="predicted"/>
<dbReference type="PANTHER" id="PTHR11614">
    <property type="entry name" value="PHOSPHOLIPASE-RELATED"/>
    <property type="match status" value="1"/>
</dbReference>
<gene>
    <name evidence="2" type="ORF">EDD54_1767</name>
</gene>
<organism evidence="2 3">
    <name type="scientific">Oharaeibacter diazotrophicus</name>
    <dbReference type="NCBI Taxonomy" id="1920512"/>
    <lineage>
        <taxon>Bacteria</taxon>
        <taxon>Pseudomonadati</taxon>
        <taxon>Pseudomonadota</taxon>
        <taxon>Alphaproteobacteria</taxon>
        <taxon>Hyphomicrobiales</taxon>
        <taxon>Pleomorphomonadaceae</taxon>
        <taxon>Oharaeibacter</taxon>
    </lineage>
</organism>
<evidence type="ECO:0000259" key="1">
    <source>
        <dbReference type="Pfam" id="PF12146"/>
    </source>
</evidence>
<dbReference type="AlphaFoldDB" id="A0A4R6RFP7"/>
<dbReference type="EMBL" id="SNXY01000007">
    <property type="protein sequence ID" value="TDP84925.1"/>
    <property type="molecule type" value="Genomic_DNA"/>
</dbReference>
<dbReference type="InterPro" id="IPR029058">
    <property type="entry name" value="AB_hydrolase_fold"/>
</dbReference>
<dbReference type="InterPro" id="IPR022742">
    <property type="entry name" value="Hydrolase_4"/>
</dbReference>
<accession>A0A4R6RFP7</accession>
<evidence type="ECO:0000313" key="2">
    <source>
        <dbReference type="EMBL" id="TDP84925.1"/>
    </source>
</evidence>
<dbReference type="RefSeq" id="WP_126540817.1">
    <property type="nucleotide sequence ID" value="NZ_BSPM01000004.1"/>
</dbReference>
<name>A0A4R6RFP7_9HYPH</name>
<reference evidence="2 3" key="1">
    <citation type="submission" date="2019-03" db="EMBL/GenBank/DDBJ databases">
        <title>Genomic Encyclopedia of Type Strains, Phase IV (KMG-IV): sequencing the most valuable type-strain genomes for metagenomic binning, comparative biology and taxonomic classification.</title>
        <authorList>
            <person name="Goeker M."/>
        </authorList>
    </citation>
    <scope>NUCLEOTIDE SEQUENCE [LARGE SCALE GENOMIC DNA]</scope>
    <source>
        <strain evidence="2 3">DSM 102969</strain>
    </source>
</reference>
<dbReference type="Pfam" id="PF12146">
    <property type="entry name" value="Hydrolase_4"/>
    <property type="match status" value="1"/>
</dbReference>
<keyword evidence="3" id="KW-1185">Reference proteome</keyword>
<evidence type="ECO:0000313" key="3">
    <source>
        <dbReference type="Proteomes" id="UP000294547"/>
    </source>
</evidence>
<dbReference type="OrthoDB" id="9788260at2"/>
<dbReference type="SUPFAM" id="SSF53474">
    <property type="entry name" value="alpha/beta-Hydrolases"/>
    <property type="match status" value="1"/>
</dbReference>
<comment type="caution">
    <text evidence="2">The sequence shown here is derived from an EMBL/GenBank/DDBJ whole genome shotgun (WGS) entry which is preliminary data.</text>
</comment>
<dbReference type="Gene3D" id="3.40.50.1820">
    <property type="entry name" value="alpha/beta hydrolase"/>
    <property type="match status" value="1"/>
</dbReference>
<dbReference type="InterPro" id="IPR051044">
    <property type="entry name" value="MAG_DAG_Lipase"/>
</dbReference>
<sequence length="312" mass="33845">MDLLDLPDNPVPPDTAVVAAVTGDGVTLRVARFPADRRPVRGTVVIFQGRGEQIEKYFRVVGELRARGFAVVAFDWRGQGGSARLVGADVGHVGRFSDYRLDIEAVRRQVALPDCPPPFFGLGHSMGGHILLAAAEILPPWLSRLVLTAPMLDFQGQSRARLRRIAGLVCALGLGATGTPGHGERVAAVRRFEGNPLTGDRAMHRIMMDLTAIRPDLGVGTPTWRWVLEAARSMDRMDEPDFPATVPLPVLMVNSGGDRIVSPAAVERMARRLRTAGYVLVPGAEHEVTMERPAYRAQFWAAFDAFVPGSAA</sequence>
<feature type="domain" description="Serine aminopeptidase S33" evidence="1">
    <location>
        <begin position="39"/>
        <end position="292"/>
    </location>
</feature>
<dbReference type="Proteomes" id="UP000294547">
    <property type="component" value="Unassembled WGS sequence"/>
</dbReference>
<protein>
    <submittedName>
        <fullName evidence="2">Lysophospholipase</fullName>
    </submittedName>
</protein>